<evidence type="ECO:0000256" key="6">
    <source>
        <dbReference type="SAM" id="SignalP"/>
    </source>
</evidence>
<evidence type="ECO:0000313" key="9">
    <source>
        <dbReference type="Proteomes" id="UP000664288"/>
    </source>
</evidence>
<dbReference type="InterPro" id="IPR018660">
    <property type="entry name" value="MliC"/>
</dbReference>
<evidence type="ECO:0000256" key="5">
    <source>
        <dbReference type="SAM" id="MobiDB-lite"/>
    </source>
</evidence>
<sequence>MRRVAIAVCLMASALIAATPAFAEQLNLSGRSYGGKVRSGPGAGYRQVGSTRLNERIVLIERSTRMDGYDWFLIRMPNGRTGYQWGGLMCADGEESGILTICGSQQDRQLSGLGGDAGGGQPGSGRPPARDVAYSCNEGIPLTVRYRNEGRNFVAYASHDSLPEIRLVQVPSGSGVQFQAGRNWLGGKGREVSINFDGIEDSCREIR</sequence>
<proteinExistence type="predicted"/>
<dbReference type="Pfam" id="PF09864">
    <property type="entry name" value="MliC"/>
    <property type="match status" value="1"/>
</dbReference>
<keyword evidence="9" id="KW-1185">Reference proteome</keyword>
<organism evidence="8 9">
    <name type="scientific">Jiella sonneratiae</name>
    <dbReference type="NCBI Taxonomy" id="2816856"/>
    <lineage>
        <taxon>Bacteria</taxon>
        <taxon>Pseudomonadati</taxon>
        <taxon>Pseudomonadota</taxon>
        <taxon>Alphaproteobacteria</taxon>
        <taxon>Hyphomicrobiales</taxon>
        <taxon>Aurantimonadaceae</taxon>
        <taxon>Jiella</taxon>
    </lineage>
</organism>
<dbReference type="Gene3D" id="2.40.128.200">
    <property type="match status" value="1"/>
</dbReference>
<keyword evidence="2" id="KW-0472">Membrane</keyword>
<evidence type="ECO:0000256" key="2">
    <source>
        <dbReference type="ARBA" id="ARBA00023136"/>
    </source>
</evidence>
<keyword evidence="1 6" id="KW-0732">Signal</keyword>
<dbReference type="InterPro" id="IPR036328">
    <property type="entry name" value="MliC_sf"/>
</dbReference>
<evidence type="ECO:0000256" key="4">
    <source>
        <dbReference type="ARBA" id="ARBA00023288"/>
    </source>
</evidence>
<feature type="domain" description="C-type lysozyme inhibitor" evidence="7">
    <location>
        <begin position="134"/>
        <end position="198"/>
    </location>
</feature>
<keyword evidence="4" id="KW-0449">Lipoprotein</keyword>
<evidence type="ECO:0000313" key="8">
    <source>
        <dbReference type="EMBL" id="MBO0903502.1"/>
    </source>
</evidence>
<dbReference type="SUPFAM" id="SSF141488">
    <property type="entry name" value="YdhA-like"/>
    <property type="match status" value="1"/>
</dbReference>
<dbReference type="Gene3D" id="2.30.30.40">
    <property type="entry name" value="SH3 Domains"/>
    <property type="match status" value="1"/>
</dbReference>
<feature type="compositionally biased region" description="Gly residues" evidence="5">
    <location>
        <begin position="112"/>
        <end position="123"/>
    </location>
</feature>
<gene>
    <name evidence="8" type="ORF">J1C47_07595</name>
</gene>
<dbReference type="RefSeq" id="WP_207350139.1">
    <property type="nucleotide sequence ID" value="NZ_JAFMPY010000006.1"/>
</dbReference>
<evidence type="ECO:0000256" key="1">
    <source>
        <dbReference type="ARBA" id="ARBA00022729"/>
    </source>
</evidence>
<protein>
    <submittedName>
        <fullName evidence="8">MliC family protein</fullName>
    </submittedName>
</protein>
<feature type="chain" id="PRO_5046034259" evidence="6">
    <location>
        <begin position="24"/>
        <end position="207"/>
    </location>
</feature>
<evidence type="ECO:0000256" key="3">
    <source>
        <dbReference type="ARBA" id="ARBA00023139"/>
    </source>
</evidence>
<reference evidence="8 9" key="1">
    <citation type="submission" date="2021-03" db="EMBL/GenBank/DDBJ databases">
        <title>Whole genome sequence of Jiella sp. MQZ13P-4.</title>
        <authorList>
            <person name="Tuo L."/>
        </authorList>
    </citation>
    <scope>NUCLEOTIDE SEQUENCE [LARGE SCALE GENOMIC DNA]</scope>
    <source>
        <strain evidence="8 9">MQZ13P-4</strain>
    </source>
</reference>
<comment type="caution">
    <text evidence="8">The sequence shown here is derived from an EMBL/GenBank/DDBJ whole genome shotgun (WGS) entry which is preliminary data.</text>
</comment>
<feature type="signal peptide" evidence="6">
    <location>
        <begin position="1"/>
        <end position="23"/>
    </location>
</feature>
<dbReference type="Proteomes" id="UP000664288">
    <property type="component" value="Unassembled WGS sequence"/>
</dbReference>
<name>A0ABS3J315_9HYPH</name>
<keyword evidence="3" id="KW-0564">Palmitate</keyword>
<dbReference type="EMBL" id="JAFMPY010000006">
    <property type="protein sequence ID" value="MBO0903502.1"/>
    <property type="molecule type" value="Genomic_DNA"/>
</dbReference>
<evidence type="ECO:0000259" key="7">
    <source>
        <dbReference type="Pfam" id="PF09864"/>
    </source>
</evidence>
<accession>A0ABS3J315</accession>
<feature type="region of interest" description="Disordered" evidence="5">
    <location>
        <begin position="110"/>
        <end position="130"/>
    </location>
</feature>